<dbReference type="EMBL" id="JAAZCD010000062">
    <property type="protein sequence ID" value="NLD31177.1"/>
    <property type="molecule type" value="Genomic_DNA"/>
</dbReference>
<evidence type="ECO:0000256" key="5">
    <source>
        <dbReference type="ARBA" id="ARBA00023118"/>
    </source>
</evidence>
<evidence type="ECO:0000313" key="8">
    <source>
        <dbReference type="Proteomes" id="UP000589373"/>
    </source>
</evidence>
<sequence>MKKCVEKAEAVITSLQKNRIKGITTNKLRNLLSLTNFLFDMSRQEGDVLSEEMQERVAYTRMRFAYEAGRDQEVKEFIEKAELMTVMKAIGNSKSRLEQFCRYMESLVGFHKFYFESEGR</sequence>
<accession>A0A847D426</accession>
<keyword evidence="4" id="KW-0694">RNA-binding</keyword>
<dbReference type="NCBIfam" id="TIGR01870">
    <property type="entry name" value="cas_TM1810_Csm2"/>
    <property type="match status" value="1"/>
</dbReference>
<dbReference type="Pfam" id="PF03750">
    <property type="entry name" value="Csm2_III-A"/>
    <property type="match status" value="1"/>
</dbReference>
<evidence type="ECO:0000256" key="2">
    <source>
        <dbReference type="ARBA" id="ARBA00006896"/>
    </source>
</evidence>
<comment type="similarity">
    <text evidence="2">Belongs to the CRISPR-associated Csm2 family.</text>
</comment>
<gene>
    <name evidence="7" type="primary">csm2</name>
    <name evidence="7" type="ORF">GX662_02820</name>
</gene>
<dbReference type="AlphaFoldDB" id="A0A847D426"/>
<evidence type="ECO:0000256" key="1">
    <source>
        <dbReference type="ARBA" id="ARBA00003640"/>
    </source>
</evidence>
<evidence type="ECO:0000256" key="6">
    <source>
        <dbReference type="ARBA" id="ARBA00031723"/>
    </source>
</evidence>
<comment type="function">
    <text evidence="1">This subunit may be involved in monitoring complementarity of crRNA and target RNA.</text>
</comment>
<reference evidence="7 8" key="1">
    <citation type="journal article" date="2020" name="Biotechnol. Biofuels">
        <title>New insights from the biogas microbiome by comprehensive genome-resolved metagenomics of nearly 1600 species originating from multiple anaerobic digesters.</title>
        <authorList>
            <person name="Campanaro S."/>
            <person name="Treu L."/>
            <person name="Rodriguez-R L.M."/>
            <person name="Kovalovszki A."/>
            <person name="Ziels R.M."/>
            <person name="Maus I."/>
            <person name="Zhu X."/>
            <person name="Kougias P.G."/>
            <person name="Basile A."/>
            <person name="Luo G."/>
            <person name="Schluter A."/>
            <person name="Konstantinidis K.T."/>
            <person name="Angelidaki I."/>
        </authorList>
    </citation>
    <scope>NUCLEOTIDE SEQUENCE [LARGE SCALE GENOMIC DNA]</scope>
    <source>
        <strain evidence="7">AS07pgkLD_105</strain>
    </source>
</reference>
<protein>
    <recommendedName>
        <fullName evidence="3">CRISPR system Cms protein Csm2</fullName>
    </recommendedName>
    <alternativeName>
        <fullName evidence="6">CRISPR type III A-associated protein Csm2</fullName>
    </alternativeName>
</protein>
<comment type="caution">
    <text evidence="7">The sequence shown here is derived from an EMBL/GenBank/DDBJ whole genome shotgun (WGS) entry which is preliminary data.</text>
</comment>
<proteinExistence type="inferred from homology"/>
<dbReference type="GO" id="GO:0003723">
    <property type="term" value="F:RNA binding"/>
    <property type="evidence" value="ECO:0007669"/>
    <property type="project" value="UniProtKB-KW"/>
</dbReference>
<dbReference type="RefSeq" id="WP_276641905.1">
    <property type="nucleotide sequence ID" value="NZ_JAAZCD010000062.1"/>
</dbReference>
<organism evidence="7 8">
    <name type="scientific">Trichococcus flocculiformis</name>
    <dbReference type="NCBI Taxonomy" id="82803"/>
    <lineage>
        <taxon>Bacteria</taxon>
        <taxon>Bacillati</taxon>
        <taxon>Bacillota</taxon>
        <taxon>Bacilli</taxon>
        <taxon>Lactobacillales</taxon>
        <taxon>Carnobacteriaceae</taxon>
        <taxon>Trichococcus</taxon>
    </lineage>
</organism>
<evidence type="ECO:0000256" key="4">
    <source>
        <dbReference type="ARBA" id="ARBA00022884"/>
    </source>
</evidence>
<name>A0A847D426_9LACT</name>
<evidence type="ECO:0000256" key="3">
    <source>
        <dbReference type="ARBA" id="ARBA00016118"/>
    </source>
</evidence>
<dbReference type="Proteomes" id="UP000589373">
    <property type="component" value="Unassembled WGS sequence"/>
</dbReference>
<dbReference type="InterPro" id="IPR010149">
    <property type="entry name" value="CRISPR-assoc_prot_Csm2_III-A"/>
</dbReference>
<keyword evidence="5" id="KW-0051">Antiviral defense</keyword>
<evidence type="ECO:0000313" key="7">
    <source>
        <dbReference type="EMBL" id="NLD31177.1"/>
    </source>
</evidence>
<dbReference type="GO" id="GO:0051607">
    <property type="term" value="P:defense response to virus"/>
    <property type="evidence" value="ECO:0007669"/>
    <property type="project" value="UniProtKB-KW"/>
</dbReference>